<dbReference type="OrthoDB" id="4865668at2"/>
<keyword evidence="1" id="KW-0732">Signal</keyword>
<evidence type="ECO:0000313" key="3">
    <source>
        <dbReference type="Proteomes" id="UP000275456"/>
    </source>
</evidence>
<comment type="caution">
    <text evidence="2">The sequence shown here is derived from an EMBL/GenBank/DDBJ whole genome shotgun (WGS) entry which is preliminary data.</text>
</comment>
<dbReference type="EMBL" id="RKHJ01000001">
    <property type="protein sequence ID" value="ROR66155.1"/>
    <property type="molecule type" value="Genomic_DNA"/>
</dbReference>
<organism evidence="2 3">
    <name type="scientific">Agrococcus jenensis</name>
    <dbReference type="NCBI Taxonomy" id="46353"/>
    <lineage>
        <taxon>Bacteria</taxon>
        <taxon>Bacillati</taxon>
        <taxon>Actinomycetota</taxon>
        <taxon>Actinomycetes</taxon>
        <taxon>Micrococcales</taxon>
        <taxon>Microbacteriaceae</taxon>
        <taxon>Agrococcus</taxon>
    </lineage>
</organism>
<keyword evidence="3" id="KW-1185">Reference proteome</keyword>
<sequence>MSTAIPVRRATATVALAVAMTLVGATAASAHHCYREQWADAAYQHHLQGGTAWVPLSDLGAMFVIPPDLQEQCGYVADEVVADFMEDYGLEQEPLIHSRAMVGRGAGYQGKDVPFSYLDEEQFEALTVALLAGVAVCAGG</sequence>
<evidence type="ECO:0000256" key="1">
    <source>
        <dbReference type="SAM" id="SignalP"/>
    </source>
</evidence>
<protein>
    <submittedName>
        <fullName evidence="2">Uncharacterized protein</fullName>
    </submittedName>
</protein>
<gene>
    <name evidence="2" type="ORF">EDD26_1532</name>
</gene>
<dbReference type="AlphaFoldDB" id="A0A3N2ATA1"/>
<accession>A0A3N2ATA1</accession>
<evidence type="ECO:0000313" key="2">
    <source>
        <dbReference type="EMBL" id="ROR66155.1"/>
    </source>
</evidence>
<name>A0A3N2ATA1_9MICO</name>
<reference evidence="2 3" key="1">
    <citation type="submission" date="2018-11" db="EMBL/GenBank/DDBJ databases">
        <title>Sequencing the genomes of 1000 actinobacteria strains.</title>
        <authorList>
            <person name="Klenk H.-P."/>
        </authorList>
    </citation>
    <scope>NUCLEOTIDE SEQUENCE [LARGE SCALE GENOMIC DNA]</scope>
    <source>
        <strain evidence="2 3">DSM 9580</strain>
    </source>
</reference>
<feature type="chain" id="PRO_5038362030" evidence="1">
    <location>
        <begin position="31"/>
        <end position="140"/>
    </location>
</feature>
<proteinExistence type="predicted"/>
<dbReference type="Proteomes" id="UP000275456">
    <property type="component" value="Unassembled WGS sequence"/>
</dbReference>
<dbReference type="RefSeq" id="WP_123697164.1">
    <property type="nucleotide sequence ID" value="NZ_RKHJ01000001.1"/>
</dbReference>
<feature type="signal peptide" evidence="1">
    <location>
        <begin position="1"/>
        <end position="30"/>
    </location>
</feature>